<evidence type="ECO:0000256" key="1">
    <source>
        <dbReference type="ARBA" id="ARBA00009990"/>
    </source>
</evidence>
<name>A0A345P3J6_9GAMM</name>
<evidence type="ECO:0000256" key="5">
    <source>
        <dbReference type="HAMAP-Rule" id="MF_00821"/>
    </source>
</evidence>
<keyword evidence="7" id="KW-1185">Reference proteome</keyword>
<evidence type="ECO:0000256" key="3">
    <source>
        <dbReference type="ARBA" id="ARBA00022927"/>
    </source>
</evidence>
<dbReference type="AlphaFoldDB" id="A0A345P3J6"/>
<dbReference type="GO" id="GO:0051262">
    <property type="term" value="P:protein tetramerization"/>
    <property type="evidence" value="ECO:0007669"/>
    <property type="project" value="InterPro"/>
</dbReference>
<keyword evidence="2 5" id="KW-0813">Transport</keyword>
<dbReference type="GO" id="GO:0006457">
    <property type="term" value="P:protein folding"/>
    <property type="evidence" value="ECO:0007669"/>
    <property type="project" value="UniProtKB-UniRule"/>
</dbReference>
<keyword evidence="4 5" id="KW-0811">Translocation</keyword>
<dbReference type="RefSeq" id="WP_114897965.1">
    <property type="nucleotide sequence ID" value="NZ_CP031222.1"/>
</dbReference>
<comment type="similarity">
    <text evidence="1 5">Belongs to the SecB family.</text>
</comment>
<dbReference type="EMBL" id="CP031222">
    <property type="protein sequence ID" value="AXI01855.1"/>
    <property type="molecule type" value="Genomic_DNA"/>
</dbReference>
<accession>A0A345P3J6</accession>
<dbReference type="PANTHER" id="PTHR36918">
    <property type="match status" value="1"/>
</dbReference>
<evidence type="ECO:0000313" key="7">
    <source>
        <dbReference type="Proteomes" id="UP000253940"/>
    </source>
</evidence>
<proteinExistence type="inferred from homology"/>
<dbReference type="NCBIfam" id="NF004393">
    <property type="entry name" value="PRK05751.1-4"/>
    <property type="match status" value="1"/>
</dbReference>
<comment type="function">
    <text evidence="5">One of the proteins required for the normal export of preproteins out of the cell cytoplasm. It is a molecular chaperone that binds to a subset of precursor proteins, maintaining them in a translocation-competent state. It also specifically binds to its receptor SecA.</text>
</comment>
<keyword evidence="5" id="KW-0143">Chaperone</keyword>
<dbReference type="GO" id="GO:0051082">
    <property type="term" value="F:unfolded protein binding"/>
    <property type="evidence" value="ECO:0007669"/>
    <property type="project" value="InterPro"/>
</dbReference>
<comment type="subcellular location">
    <subcellularLocation>
        <location evidence="5">Cytoplasm</location>
    </subcellularLocation>
</comment>
<gene>
    <name evidence="5" type="primary">secB</name>
    <name evidence="6" type="ORF">HYN46_02550</name>
</gene>
<dbReference type="KEGG" id="mbah:HYN46_02550"/>
<evidence type="ECO:0000256" key="2">
    <source>
        <dbReference type="ARBA" id="ARBA00022448"/>
    </source>
</evidence>
<dbReference type="HAMAP" id="MF_00821">
    <property type="entry name" value="SecB"/>
    <property type="match status" value="1"/>
</dbReference>
<dbReference type="GO" id="GO:0005737">
    <property type="term" value="C:cytoplasm"/>
    <property type="evidence" value="ECO:0007669"/>
    <property type="project" value="UniProtKB-SubCell"/>
</dbReference>
<dbReference type="Pfam" id="PF02556">
    <property type="entry name" value="SecB"/>
    <property type="match status" value="1"/>
</dbReference>
<dbReference type="NCBIfam" id="TIGR00809">
    <property type="entry name" value="secB"/>
    <property type="match status" value="1"/>
</dbReference>
<dbReference type="SUPFAM" id="SSF54611">
    <property type="entry name" value="SecB-like"/>
    <property type="match status" value="1"/>
</dbReference>
<dbReference type="Gene3D" id="3.10.420.10">
    <property type="entry name" value="SecB-like"/>
    <property type="match status" value="1"/>
</dbReference>
<dbReference type="InterPro" id="IPR035958">
    <property type="entry name" value="SecB-like_sf"/>
</dbReference>
<keyword evidence="5" id="KW-0963">Cytoplasm</keyword>
<evidence type="ECO:0000256" key="4">
    <source>
        <dbReference type="ARBA" id="ARBA00023010"/>
    </source>
</evidence>
<sequence>MSDESQVAPTETPGAETQPQLALERIYLKDLSFEVPSAKVFTSEWQPELNINLSSNAEQLDPSHFEVVLSVTLTANNGGSPAYIAEVKQAGIFLIENVAQEQLPQLLGAYCPNILFPFVREALSDIITKGSFPQFLLAPINFDAAFAENVERLQQESAAATGHA</sequence>
<evidence type="ECO:0000313" key="6">
    <source>
        <dbReference type="EMBL" id="AXI01855.1"/>
    </source>
</evidence>
<dbReference type="GO" id="GO:0015031">
    <property type="term" value="P:protein transport"/>
    <property type="evidence" value="ECO:0007669"/>
    <property type="project" value="UniProtKB-UniRule"/>
</dbReference>
<protein>
    <recommendedName>
        <fullName evidence="5">Protein-export protein SecB</fullName>
    </recommendedName>
</protein>
<dbReference type="OrthoDB" id="9795145at2"/>
<keyword evidence="3 5" id="KW-0653">Protein transport</keyword>
<dbReference type="InterPro" id="IPR003708">
    <property type="entry name" value="SecB"/>
</dbReference>
<dbReference type="PRINTS" id="PR01594">
    <property type="entry name" value="SECBCHAPRONE"/>
</dbReference>
<reference evidence="6 7" key="1">
    <citation type="submission" date="2018-07" db="EMBL/GenBank/DDBJ databases">
        <title>Genome sequencing of Moraxellaceae gen. HYN0046.</title>
        <authorList>
            <person name="Kim M."/>
            <person name="Yi H."/>
        </authorList>
    </citation>
    <scope>NUCLEOTIDE SEQUENCE [LARGE SCALE GENOMIC DNA]</scope>
    <source>
        <strain evidence="6 7">HYN0046</strain>
    </source>
</reference>
<comment type="subunit">
    <text evidence="5">Homotetramer, a dimer of dimers. One homotetramer interacts with 1 SecA dimer.</text>
</comment>
<dbReference type="Proteomes" id="UP000253940">
    <property type="component" value="Chromosome"/>
</dbReference>
<organism evidence="6 7">
    <name type="scientific">Aquirhabdus parva</name>
    <dbReference type="NCBI Taxonomy" id="2283318"/>
    <lineage>
        <taxon>Bacteria</taxon>
        <taxon>Pseudomonadati</taxon>
        <taxon>Pseudomonadota</taxon>
        <taxon>Gammaproteobacteria</taxon>
        <taxon>Moraxellales</taxon>
        <taxon>Moraxellaceae</taxon>
        <taxon>Aquirhabdus</taxon>
    </lineage>
</organism>
<dbReference type="PANTHER" id="PTHR36918:SF1">
    <property type="entry name" value="PROTEIN-EXPORT PROTEIN SECB"/>
    <property type="match status" value="1"/>
</dbReference>